<dbReference type="RefSeq" id="XP_003024343.1">
    <property type="nucleotide sequence ID" value="XM_003024297.1"/>
</dbReference>
<dbReference type="EMBL" id="ACYE01000079">
    <property type="protein sequence ID" value="EFE43732.1"/>
    <property type="molecule type" value="Genomic_DNA"/>
</dbReference>
<feature type="domain" description="ABC transporter" evidence="7">
    <location>
        <begin position="57"/>
        <end position="412"/>
    </location>
</feature>
<dbReference type="PROSITE" id="PS00211">
    <property type="entry name" value="ABC_TRANSPORTER_1"/>
    <property type="match status" value="1"/>
</dbReference>
<keyword evidence="9" id="KW-1185">Reference proteome</keyword>
<evidence type="ECO:0000256" key="2">
    <source>
        <dbReference type="ARBA" id="ARBA00022737"/>
    </source>
</evidence>
<dbReference type="FunFam" id="3.40.50.300:FF:003119">
    <property type="entry name" value="ABC ATPase, putative (AFU_orthologue AFUA_1G16440)"/>
    <property type="match status" value="1"/>
</dbReference>
<dbReference type="GO" id="GO:0016020">
    <property type="term" value="C:membrane"/>
    <property type="evidence" value="ECO:0007669"/>
    <property type="project" value="UniProtKB-SubCell"/>
</dbReference>
<keyword evidence="2" id="KW-0677">Repeat</keyword>
<dbReference type="SUPFAM" id="SSF52540">
    <property type="entry name" value="P-loop containing nucleoside triphosphate hydrolases"/>
    <property type="match status" value="2"/>
</dbReference>
<evidence type="ECO:0000256" key="3">
    <source>
        <dbReference type="ARBA" id="ARBA00022741"/>
    </source>
</evidence>
<keyword evidence="4" id="KW-0067">ATP-binding</keyword>
<dbReference type="PROSITE" id="PS50893">
    <property type="entry name" value="ABC_TRANSPORTER_2"/>
    <property type="match status" value="2"/>
</dbReference>
<dbReference type="SMART" id="SM00382">
    <property type="entry name" value="AAA"/>
    <property type="match status" value="2"/>
</dbReference>
<dbReference type="Pfam" id="PF12848">
    <property type="entry name" value="ABC_tran_Xtn"/>
    <property type="match status" value="1"/>
</dbReference>
<dbReference type="PANTHER" id="PTHR19211:SF135">
    <property type="entry name" value="ATPASE, PUTATIVE (AFU_ORTHOLOGUE AFUA_1G16440)-RELATED"/>
    <property type="match status" value="1"/>
</dbReference>
<keyword evidence="3" id="KW-0547">Nucleotide-binding</keyword>
<sequence length="772" mass="84794">MTSGKQEPVIVASCKQTRFHLAEGKGSGEIDIQGLDILIASRLSQSQDAESSGAGKGKARKKEKAGLGMEILTGANLRLKAGVHYGLVGRNGTGKSTLLRAMADRLIPGLPERVKIAILQQTDVEVGADSDPLSLAGKGTAALQANDESSKKVPKTLLQQVVQSDTARNEITRKVKTEVSVKVLSQALEDHEDPLAPVKAIRQLRHEACQHQLFLAQKNASLRSGARGLQARKDLKTAENRLEESVERLNDDLTTLDASKIEQETQAAVELLADVEAQLESMNVVDLDQEARKVLLGLGFKDTDFDRPFLSLSGGWRMRCMLAGALIQSADIMILDEPTNFLDMLGVIWLETYLSRMQENSDKTVVVVSHDRAFLNNICEELIILRDKTLTYFKGNVSAYEQDRESQKLYWGRMKEAQERQTTHIENTIKNNMKIGKKTGDDNKLRMAKSRQKKLDDRMGVQVSATGGRFKLSRDRVGWHDSMRAEIEVPADEKGVSIDLPEAPDLRFPGPLLSLEGVTFQYKHSGPVVLKSIDLVMHMGDRVGILGLNGCGKSTLLKILVGTNEPTQGKLSRHPRLKLGYYSQHSVEELQELGRSSPTETGLSLLCRETEGVLDEGEVRGMLSSLGLPGRTASDVPVCQLSGGQLVRLALARILWPMPHILVLDEITTHLDFHTVLALAAALSSYNGALLLVSHDRYLVRKVIEGKENLEGDDDGSGGMAEHEAKGRGATAVDESQRRDVVVLKAGKLQLQEDGVDQFEANLQKRVRKMIA</sequence>
<dbReference type="HOGENOM" id="CLU_000604_36_6_1"/>
<comment type="subcellular location">
    <subcellularLocation>
        <location evidence="1">Membrane</location>
        <topology evidence="1">Multi-pass membrane protein</topology>
    </subcellularLocation>
</comment>
<dbReference type="GO" id="GO:0005524">
    <property type="term" value="F:ATP binding"/>
    <property type="evidence" value="ECO:0007669"/>
    <property type="project" value="UniProtKB-KW"/>
</dbReference>
<evidence type="ECO:0000256" key="5">
    <source>
        <dbReference type="SAM" id="Coils"/>
    </source>
</evidence>
<name>D4D323_TRIVH</name>
<dbReference type="FunFam" id="3.40.50.300:FF:000011">
    <property type="entry name" value="Putative ABC transporter ATP-binding component"/>
    <property type="match status" value="1"/>
</dbReference>
<dbReference type="InterPro" id="IPR027417">
    <property type="entry name" value="P-loop_NTPase"/>
</dbReference>
<organism evidence="8 9">
    <name type="scientific">Trichophyton verrucosum (strain HKI 0517)</name>
    <dbReference type="NCBI Taxonomy" id="663202"/>
    <lineage>
        <taxon>Eukaryota</taxon>
        <taxon>Fungi</taxon>
        <taxon>Dikarya</taxon>
        <taxon>Ascomycota</taxon>
        <taxon>Pezizomycotina</taxon>
        <taxon>Eurotiomycetes</taxon>
        <taxon>Eurotiomycetidae</taxon>
        <taxon>Onygenales</taxon>
        <taxon>Arthrodermataceae</taxon>
        <taxon>Trichophyton</taxon>
    </lineage>
</organism>
<comment type="caution">
    <text evidence="8">The sequence shown here is derived from an EMBL/GenBank/DDBJ whole genome shotgun (WGS) entry which is preliminary data.</text>
</comment>
<accession>D4D323</accession>
<evidence type="ECO:0000256" key="1">
    <source>
        <dbReference type="ARBA" id="ARBA00004141"/>
    </source>
</evidence>
<dbReference type="InterPro" id="IPR050611">
    <property type="entry name" value="ABCF"/>
</dbReference>
<evidence type="ECO:0000259" key="7">
    <source>
        <dbReference type="PROSITE" id="PS50893"/>
    </source>
</evidence>
<dbReference type="InterPro" id="IPR017871">
    <property type="entry name" value="ABC_transporter-like_CS"/>
</dbReference>
<reference evidence="9" key="1">
    <citation type="journal article" date="2011" name="Genome Biol.">
        <title>Comparative and functional genomics provide insights into the pathogenicity of dermatophytic fungi.</title>
        <authorList>
            <person name="Burmester A."/>
            <person name="Shelest E."/>
            <person name="Gloeckner G."/>
            <person name="Heddergott C."/>
            <person name="Schindler S."/>
            <person name="Staib P."/>
            <person name="Heidel A."/>
            <person name="Felder M."/>
            <person name="Petzold A."/>
            <person name="Szafranski K."/>
            <person name="Feuermann M."/>
            <person name="Pedruzzi I."/>
            <person name="Priebe S."/>
            <person name="Groth M."/>
            <person name="Winkler R."/>
            <person name="Li W."/>
            <person name="Kniemeyer O."/>
            <person name="Schroeckh V."/>
            <person name="Hertweck C."/>
            <person name="Hube B."/>
            <person name="White T.C."/>
            <person name="Platzer M."/>
            <person name="Guthke R."/>
            <person name="Heitman J."/>
            <person name="Woestemeyer J."/>
            <person name="Zipfel P.F."/>
            <person name="Monod M."/>
            <person name="Brakhage A.A."/>
        </authorList>
    </citation>
    <scope>NUCLEOTIDE SEQUENCE [LARGE SCALE GENOMIC DNA]</scope>
    <source>
        <strain evidence="9">HKI 0517</strain>
    </source>
</reference>
<evidence type="ECO:0000313" key="9">
    <source>
        <dbReference type="Proteomes" id="UP000008383"/>
    </source>
</evidence>
<dbReference type="CDD" id="cd03221">
    <property type="entry name" value="ABCF_EF-3"/>
    <property type="match status" value="1"/>
</dbReference>
<feature type="coiled-coil region" evidence="5">
    <location>
        <begin position="232"/>
        <end position="278"/>
    </location>
</feature>
<dbReference type="InterPro" id="IPR032781">
    <property type="entry name" value="ABC_tran_Xtn"/>
</dbReference>
<dbReference type="OrthoDB" id="2110130at2759"/>
<dbReference type="Proteomes" id="UP000008383">
    <property type="component" value="Unassembled WGS sequence"/>
</dbReference>
<dbReference type="InterPro" id="IPR003439">
    <property type="entry name" value="ABC_transporter-like_ATP-bd"/>
</dbReference>
<dbReference type="InterPro" id="IPR003593">
    <property type="entry name" value="AAA+_ATPase"/>
</dbReference>
<dbReference type="GeneID" id="9579482"/>
<proteinExistence type="predicted"/>
<protein>
    <recommendedName>
        <fullName evidence="7">ABC transporter domain-containing protein</fullName>
    </recommendedName>
</protein>
<evidence type="ECO:0000313" key="8">
    <source>
        <dbReference type="EMBL" id="EFE43732.1"/>
    </source>
</evidence>
<feature type="region of interest" description="Disordered" evidence="6">
    <location>
        <begin position="710"/>
        <end position="734"/>
    </location>
</feature>
<evidence type="ECO:0000256" key="4">
    <source>
        <dbReference type="ARBA" id="ARBA00022840"/>
    </source>
</evidence>
<keyword evidence="5" id="KW-0175">Coiled coil</keyword>
<evidence type="ECO:0000256" key="6">
    <source>
        <dbReference type="SAM" id="MobiDB-lite"/>
    </source>
</evidence>
<dbReference type="Pfam" id="PF00005">
    <property type="entry name" value="ABC_tran"/>
    <property type="match status" value="2"/>
</dbReference>
<dbReference type="PANTHER" id="PTHR19211">
    <property type="entry name" value="ATP-BINDING TRANSPORT PROTEIN-RELATED"/>
    <property type="match status" value="1"/>
</dbReference>
<feature type="domain" description="ABC transporter" evidence="7">
    <location>
        <begin position="513"/>
        <end position="737"/>
    </location>
</feature>
<dbReference type="KEGG" id="tve:TRV_01480"/>
<dbReference type="AlphaFoldDB" id="D4D323"/>
<gene>
    <name evidence="8" type="ORF">TRV_01480</name>
</gene>
<dbReference type="GO" id="GO:0016887">
    <property type="term" value="F:ATP hydrolysis activity"/>
    <property type="evidence" value="ECO:0007669"/>
    <property type="project" value="InterPro"/>
</dbReference>
<dbReference type="Gene3D" id="3.40.50.300">
    <property type="entry name" value="P-loop containing nucleotide triphosphate hydrolases"/>
    <property type="match status" value="2"/>
</dbReference>